<dbReference type="OMA" id="DSINMID"/>
<keyword evidence="6 7" id="KW-0472">Membrane</keyword>
<evidence type="ECO:0000256" key="5">
    <source>
        <dbReference type="ARBA" id="ARBA00022989"/>
    </source>
</evidence>
<dbReference type="InterPro" id="IPR002809">
    <property type="entry name" value="EMC3/TMCO1"/>
</dbReference>
<reference evidence="8 9" key="1">
    <citation type="submission" date="2011-07" db="EMBL/GenBank/DDBJ databases">
        <authorList>
            <person name="Coyne R."/>
            <person name="Brami D."/>
            <person name="Johnson J."/>
            <person name="Hostetler J."/>
            <person name="Hannick L."/>
            <person name="Clark T."/>
            <person name="Cassidy-Hanley D."/>
            <person name="Inman J."/>
        </authorList>
    </citation>
    <scope>NUCLEOTIDE SEQUENCE [LARGE SCALE GENOMIC DNA]</scope>
    <source>
        <strain evidence="8 9">G5</strain>
    </source>
</reference>
<evidence type="ECO:0000256" key="4">
    <source>
        <dbReference type="ARBA" id="ARBA00022692"/>
    </source>
</evidence>
<dbReference type="RefSeq" id="XP_004023829.1">
    <property type="nucleotide sequence ID" value="XM_004023780.1"/>
</dbReference>
<protein>
    <recommendedName>
        <fullName evidence="3">ER membrane protein complex subunit 3</fullName>
    </recommendedName>
</protein>
<dbReference type="GeneID" id="14903021"/>
<comment type="similarity">
    <text evidence="2">Belongs to the EMC3 family.</text>
</comment>
<dbReference type="eggNOG" id="KOG3188">
    <property type="taxonomic scope" value="Eukaryota"/>
</dbReference>
<comment type="subcellular location">
    <subcellularLocation>
        <location evidence="1">Membrane</location>
        <topology evidence="1">Multi-pass membrane protein</topology>
    </subcellularLocation>
</comment>
<dbReference type="GO" id="GO:0072546">
    <property type="term" value="C:EMC complex"/>
    <property type="evidence" value="ECO:0007669"/>
    <property type="project" value="TreeGrafter"/>
</dbReference>
<evidence type="ECO:0000256" key="7">
    <source>
        <dbReference type="SAM" id="Phobius"/>
    </source>
</evidence>
<accession>G0R6E5</accession>
<dbReference type="EMBL" id="GL984396">
    <property type="protein sequence ID" value="EGR26945.1"/>
    <property type="molecule type" value="Genomic_DNA"/>
</dbReference>
<dbReference type="AlphaFoldDB" id="G0R6E5"/>
<dbReference type="SMART" id="SM01415">
    <property type="entry name" value="DUF106"/>
    <property type="match status" value="1"/>
</dbReference>
<organism evidence="8 9">
    <name type="scientific">Ichthyophthirius multifiliis</name>
    <name type="common">White spot disease agent</name>
    <name type="synonym">Ich</name>
    <dbReference type="NCBI Taxonomy" id="5932"/>
    <lineage>
        <taxon>Eukaryota</taxon>
        <taxon>Sar</taxon>
        <taxon>Alveolata</taxon>
        <taxon>Ciliophora</taxon>
        <taxon>Intramacronucleata</taxon>
        <taxon>Oligohymenophorea</taxon>
        <taxon>Hymenostomatida</taxon>
        <taxon>Ophryoglenina</taxon>
        <taxon>Ichthyophthirius</taxon>
    </lineage>
</organism>
<proteinExistence type="inferred from homology"/>
<dbReference type="STRING" id="857967.G0R6E5"/>
<feature type="transmembrane region" description="Helical" evidence="7">
    <location>
        <begin position="130"/>
        <end position="150"/>
    </location>
</feature>
<keyword evidence="4 7" id="KW-0812">Transmembrane</keyword>
<feature type="transmembrane region" description="Helical" evidence="7">
    <location>
        <begin position="12"/>
        <end position="31"/>
    </location>
</feature>
<dbReference type="PANTHER" id="PTHR13116:SF5">
    <property type="entry name" value="ER MEMBRANE PROTEIN COMPLEX SUBUNIT 3"/>
    <property type="match status" value="1"/>
</dbReference>
<gene>
    <name evidence="8" type="ORF">IMG5_203960</name>
</gene>
<evidence type="ECO:0000256" key="6">
    <source>
        <dbReference type="ARBA" id="ARBA00023136"/>
    </source>
</evidence>
<feature type="transmembrane region" description="Helical" evidence="7">
    <location>
        <begin position="170"/>
        <end position="188"/>
    </location>
</feature>
<keyword evidence="5 7" id="KW-1133">Transmembrane helix</keyword>
<dbReference type="GO" id="GO:0034975">
    <property type="term" value="P:protein folding in endoplasmic reticulum"/>
    <property type="evidence" value="ECO:0007669"/>
    <property type="project" value="TreeGrafter"/>
</dbReference>
<dbReference type="InParanoid" id="G0R6E5"/>
<dbReference type="Proteomes" id="UP000008983">
    <property type="component" value="Unassembled WGS sequence"/>
</dbReference>
<evidence type="ECO:0000256" key="1">
    <source>
        <dbReference type="ARBA" id="ARBA00004141"/>
    </source>
</evidence>
<dbReference type="Pfam" id="PF01956">
    <property type="entry name" value="EMC3_TMCO1"/>
    <property type="match status" value="1"/>
</dbReference>
<dbReference type="OrthoDB" id="294880at2759"/>
<evidence type="ECO:0000313" key="8">
    <source>
        <dbReference type="EMBL" id="EGR26945.1"/>
    </source>
</evidence>
<sequence length="243" mass="28885">MDTVIDHRIRDWVFSPIVIVMFMVNLFRHYLSIYSEKKTIEKISALNEYLDICDKQQIVRCQNIIKHNSLLTDNSFKIRKYHLCKKNGGYLTVRGERVTQVNPMQQMAQMNPNNMTAMLKNNLSMGLSTFLLYTWVNQLFSGFILARVPFPLTQKFRIMLQSGVDILNLNVRYVSSLSLYFYYQLLFFNSKLQYRLNKNSQIRTWWNGSYGRNGSYESYELNVRHDGRIDGWTRTRLQKNIQQ</sequence>
<name>G0R6E5_ICHMU</name>
<evidence type="ECO:0000256" key="2">
    <source>
        <dbReference type="ARBA" id="ARBA00005376"/>
    </source>
</evidence>
<dbReference type="PANTHER" id="PTHR13116">
    <property type="entry name" value="ER MEMBRANE PROTEIN COMPLEX SUBUNIT 3"/>
    <property type="match status" value="1"/>
</dbReference>
<keyword evidence="9" id="KW-1185">Reference proteome</keyword>
<dbReference type="FunCoup" id="G0R6E5">
    <property type="interactions" value="205"/>
</dbReference>
<dbReference type="InterPro" id="IPR008568">
    <property type="entry name" value="EMC3"/>
</dbReference>
<evidence type="ECO:0000313" key="9">
    <source>
        <dbReference type="Proteomes" id="UP000008983"/>
    </source>
</evidence>
<evidence type="ECO:0000256" key="3">
    <source>
        <dbReference type="ARBA" id="ARBA00020822"/>
    </source>
</evidence>